<evidence type="ECO:0000259" key="14">
    <source>
        <dbReference type="PROSITE" id="PS50110"/>
    </source>
</evidence>
<dbReference type="Gene3D" id="3.40.50.2300">
    <property type="match status" value="1"/>
</dbReference>
<protein>
    <recommendedName>
        <fullName evidence="3">histidine kinase</fullName>
        <ecNumber evidence="3">2.7.13.3</ecNumber>
    </recommendedName>
</protein>
<dbReference type="PROSITE" id="PS50110">
    <property type="entry name" value="RESPONSE_REGULATORY"/>
    <property type="match status" value="1"/>
</dbReference>
<feature type="modified residue" description="4-aspartylphosphate" evidence="11">
    <location>
        <position position="500"/>
    </location>
</feature>
<evidence type="ECO:0000259" key="13">
    <source>
        <dbReference type="PROSITE" id="PS50109"/>
    </source>
</evidence>
<feature type="domain" description="PAC" evidence="16">
    <location>
        <begin position="108"/>
        <end position="162"/>
    </location>
</feature>
<dbReference type="GO" id="GO:0005886">
    <property type="term" value="C:plasma membrane"/>
    <property type="evidence" value="ECO:0007669"/>
    <property type="project" value="UniProtKB-ARBA"/>
</dbReference>
<feature type="domain" description="Histidine kinase" evidence="13">
    <location>
        <begin position="757"/>
        <end position="973"/>
    </location>
</feature>
<dbReference type="STRING" id="915471.SAMN05216201_108160"/>
<feature type="domain" description="Response regulatory" evidence="14">
    <location>
        <begin position="452"/>
        <end position="567"/>
    </location>
</feature>
<comment type="subcellular location">
    <subcellularLocation>
        <location evidence="2">Cytoplasm</location>
    </subcellularLocation>
</comment>
<evidence type="ECO:0000259" key="16">
    <source>
        <dbReference type="PROSITE" id="PS50113"/>
    </source>
</evidence>
<dbReference type="SUPFAM" id="SSF55874">
    <property type="entry name" value="ATPase domain of HSP90 chaperone/DNA topoisomerase II/histidine kinase"/>
    <property type="match status" value="2"/>
</dbReference>
<dbReference type="Pfam" id="PF00512">
    <property type="entry name" value="HisKA"/>
    <property type="match status" value="2"/>
</dbReference>
<keyword evidence="7" id="KW-0547">Nucleotide-binding</keyword>
<feature type="coiled-coil region" evidence="12">
    <location>
        <begin position="566"/>
        <end position="593"/>
    </location>
</feature>
<dbReference type="CDD" id="cd00082">
    <property type="entry name" value="HisKA"/>
    <property type="match status" value="2"/>
</dbReference>
<name>A0A1H6YZD3_9PSED</name>
<dbReference type="CDD" id="cd00130">
    <property type="entry name" value="PAS"/>
    <property type="match status" value="2"/>
</dbReference>
<dbReference type="SUPFAM" id="SSF47384">
    <property type="entry name" value="Homodimeric domain of signal transducing histidine kinase"/>
    <property type="match status" value="2"/>
</dbReference>
<dbReference type="PROSITE" id="PS50112">
    <property type="entry name" value="PAS"/>
    <property type="match status" value="1"/>
</dbReference>
<keyword evidence="5 11" id="KW-0597">Phosphoprotein</keyword>
<dbReference type="InterPro" id="IPR004358">
    <property type="entry name" value="Sig_transdc_His_kin-like_C"/>
</dbReference>
<dbReference type="Gene3D" id="1.10.287.130">
    <property type="match status" value="2"/>
</dbReference>
<dbReference type="SMART" id="SM00448">
    <property type="entry name" value="REC"/>
    <property type="match status" value="1"/>
</dbReference>
<dbReference type="InterPro" id="IPR001789">
    <property type="entry name" value="Sig_transdc_resp-reg_receiver"/>
</dbReference>
<dbReference type="Proteomes" id="UP000242930">
    <property type="component" value="Unassembled WGS sequence"/>
</dbReference>
<dbReference type="OrthoDB" id="9768069at2"/>
<dbReference type="Gene3D" id="3.30.450.20">
    <property type="entry name" value="PAS domain"/>
    <property type="match status" value="2"/>
</dbReference>
<evidence type="ECO:0000256" key="8">
    <source>
        <dbReference type="ARBA" id="ARBA00022777"/>
    </source>
</evidence>
<dbReference type="PANTHER" id="PTHR43547">
    <property type="entry name" value="TWO-COMPONENT HISTIDINE KINASE"/>
    <property type="match status" value="1"/>
</dbReference>
<dbReference type="InterPro" id="IPR003661">
    <property type="entry name" value="HisK_dim/P_dom"/>
</dbReference>
<dbReference type="SUPFAM" id="SSF55785">
    <property type="entry name" value="PYP-like sensor domain (PAS domain)"/>
    <property type="match status" value="2"/>
</dbReference>
<dbReference type="FunFam" id="1.10.287.130:FF:000045">
    <property type="entry name" value="Two-component system sensor histidine kinase/response regulator"/>
    <property type="match status" value="1"/>
</dbReference>
<dbReference type="GO" id="GO:0005737">
    <property type="term" value="C:cytoplasm"/>
    <property type="evidence" value="ECO:0007669"/>
    <property type="project" value="UniProtKB-SubCell"/>
</dbReference>
<dbReference type="InterPro" id="IPR035965">
    <property type="entry name" value="PAS-like_dom_sf"/>
</dbReference>
<keyword evidence="18" id="KW-1185">Reference proteome</keyword>
<dbReference type="InterPro" id="IPR000014">
    <property type="entry name" value="PAS"/>
</dbReference>
<dbReference type="SMART" id="SM00387">
    <property type="entry name" value="HATPase_c"/>
    <property type="match status" value="2"/>
</dbReference>
<accession>A0A1H6YZD3</accession>
<evidence type="ECO:0000313" key="18">
    <source>
        <dbReference type="Proteomes" id="UP000242930"/>
    </source>
</evidence>
<evidence type="ECO:0000313" key="17">
    <source>
        <dbReference type="EMBL" id="SEJ42732.1"/>
    </source>
</evidence>
<dbReference type="InterPro" id="IPR005467">
    <property type="entry name" value="His_kinase_dom"/>
</dbReference>
<dbReference type="InterPro" id="IPR001610">
    <property type="entry name" value="PAC"/>
</dbReference>
<evidence type="ECO:0000256" key="6">
    <source>
        <dbReference type="ARBA" id="ARBA00022679"/>
    </source>
</evidence>
<evidence type="ECO:0000256" key="5">
    <source>
        <dbReference type="ARBA" id="ARBA00022553"/>
    </source>
</evidence>
<dbReference type="PRINTS" id="PR00344">
    <property type="entry name" value="BCTRLSENSOR"/>
</dbReference>
<keyword evidence="4" id="KW-0963">Cytoplasm</keyword>
<proteinExistence type="predicted"/>
<organism evidence="17 18">
    <name type="scientific">Pseudomonas linyingensis</name>
    <dbReference type="NCBI Taxonomy" id="915471"/>
    <lineage>
        <taxon>Bacteria</taxon>
        <taxon>Pseudomonadati</taxon>
        <taxon>Pseudomonadota</taxon>
        <taxon>Gammaproteobacteria</taxon>
        <taxon>Pseudomonadales</taxon>
        <taxon>Pseudomonadaceae</taxon>
        <taxon>Pseudomonas</taxon>
    </lineage>
</organism>
<dbReference type="RefSeq" id="WP_090311140.1">
    <property type="nucleotide sequence ID" value="NZ_FNZE01000008.1"/>
</dbReference>
<dbReference type="SMART" id="SM00086">
    <property type="entry name" value="PAC"/>
    <property type="match status" value="2"/>
</dbReference>
<evidence type="ECO:0000256" key="2">
    <source>
        <dbReference type="ARBA" id="ARBA00004496"/>
    </source>
</evidence>
<evidence type="ECO:0000256" key="7">
    <source>
        <dbReference type="ARBA" id="ARBA00022741"/>
    </source>
</evidence>
<feature type="domain" description="PAC" evidence="16">
    <location>
        <begin position="685"/>
        <end position="737"/>
    </location>
</feature>
<dbReference type="Pfam" id="PF00072">
    <property type="entry name" value="Response_reg"/>
    <property type="match status" value="1"/>
</dbReference>
<dbReference type="GO" id="GO:0005524">
    <property type="term" value="F:ATP binding"/>
    <property type="evidence" value="ECO:0007669"/>
    <property type="project" value="UniProtKB-KW"/>
</dbReference>
<dbReference type="SUPFAM" id="SSF52172">
    <property type="entry name" value="CheY-like"/>
    <property type="match status" value="1"/>
</dbReference>
<dbReference type="FunFam" id="1.10.287.130:FF:000055">
    <property type="entry name" value="Two-component sensor histidine kinase"/>
    <property type="match status" value="1"/>
</dbReference>
<dbReference type="SMART" id="SM00388">
    <property type="entry name" value="HisKA"/>
    <property type="match status" value="2"/>
</dbReference>
<feature type="coiled-coil region" evidence="12">
    <location>
        <begin position="153"/>
        <end position="180"/>
    </location>
</feature>
<dbReference type="GO" id="GO:0000155">
    <property type="term" value="F:phosphorelay sensor kinase activity"/>
    <property type="evidence" value="ECO:0007669"/>
    <property type="project" value="InterPro"/>
</dbReference>
<dbReference type="PROSITE" id="PS50113">
    <property type="entry name" value="PAC"/>
    <property type="match status" value="2"/>
</dbReference>
<evidence type="ECO:0000256" key="11">
    <source>
        <dbReference type="PROSITE-ProRule" id="PRU00169"/>
    </source>
</evidence>
<evidence type="ECO:0000256" key="12">
    <source>
        <dbReference type="SAM" id="Coils"/>
    </source>
</evidence>
<keyword evidence="8" id="KW-0418">Kinase</keyword>
<sequence length="977" mass="107235">MPTINRQLFTDSPILHVSDVTLSATDDLQAHREKLARIVLDEMYQFVGLFDANGMTLEINQSALDGAGIQLDDIQGKPFWEARWWAVSKETQDFQRDCVLRAGRGEFVQSEVEIYGQAAGEETIIIDFSLLPIKDQNGRIMFLLAEGRNITEKKHAEAEIARKNEELQRLLDKIRHMDELKSDFFANISHELRTPLTLILGPVESILASGANLDELQRRDLGVIQRNAATLLKHVNDLLDLAKLEAGQMTVNYARVDLAHAVRTVAAHFDALAPQRSLSYVITAPDTLEAEVDPEKFDGILLNLLSNAFKFTPAGGRIRCALELSGKDRLLLSVQDSGCGVAPEMRSTIFDRFRRAQGGNTREFGGTGLGLALVKDFVDLHGGTIVTLDAPGGGALFQVEMPLRAPQGAYVRHAEALLAPRESGGVVNFAIEELQRTTLDTPAPPCSADRPQVLVVEDNGEMQRFIAEVLGDEYRVVAAANGAEALERALAEPPDLVVSDLMMPKLGGDRLVDEMRASPTLLHVPVLVLSAKADEALRLKLLSESVQDYVTKPFSPHELRARVRNLVMMKRARDALQKELSSQNEDLAQLTQQLIANKQALQQSLAAQRKSEQLWRAVYEHSAAGIALTEPDGRILAANPAFQKMLGYTAEDLQNRFLAQITPEDDREITRSRIDQLLTGKVDEYYVQRRYEHRDGSIIWANVGVSLIPGSEGGAPMLLQVVEDITERKRAEQALADAQNELACVTRVTAMGELAASIAHEVNQPLAAVVANGHAAQRWLKVETPNEQEVHDAIQRIIRDANRASEVIARIRGFLKRKGPDRTQVHLEEVIGDVISLVQDKARTHGVSLSVRSAAGLPPVMADRVQLQQVVLNLVMNAIDAMSSVSGREPVLEIEADQIGPDTVRVTVRDSGGGLEPQDRLRIFDAFYTTKPEGLGMGLAISSSIVEAHGGRLWATPNDGPGETFQFTLPIGALCGS</sequence>
<keyword evidence="10" id="KW-0902">Two-component regulatory system</keyword>
<dbReference type="SMART" id="SM00091">
    <property type="entry name" value="PAS"/>
    <property type="match status" value="2"/>
</dbReference>
<dbReference type="Pfam" id="PF02518">
    <property type="entry name" value="HATPase_c"/>
    <property type="match status" value="2"/>
</dbReference>
<evidence type="ECO:0000256" key="1">
    <source>
        <dbReference type="ARBA" id="ARBA00000085"/>
    </source>
</evidence>
<feature type="domain" description="PAS" evidence="15">
    <location>
        <begin position="611"/>
        <end position="681"/>
    </location>
</feature>
<keyword evidence="6" id="KW-0808">Transferase</keyword>
<feature type="coiled-coil region" evidence="12">
    <location>
        <begin position="721"/>
        <end position="748"/>
    </location>
</feature>
<evidence type="ECO:0000259" key="15">
    <source>
        <dbReference type="PROSITE" id="PS50112"/>
    </source>
</evidence>
<dbReference type="EMBL" id="FNZE01000008">
    <property type="protein sequence ID" value="SEJ42732.1"/>
    <property type="molecule type" value="Genomic_DNA"/>
</dbReference>
<dbReference type="PROSITE" id="PS50109">
    <property type="entry name" value="HIS_KIN"/>
    <property type="match status" value="2"/>
</dbReference>
<dbReference type="Pfam" id="PF08448">
    <property type="entry name" value="PAS_4"/>
    <property type="match status" value="2"/>
</dbReference>
<dbReference type="EC" id="2.7.13.3" evidence="3"/>
<dbReference type="FunFam" id="3.30.450.20:FF:000155">
    <property type="entry name" value="Sensor histidine kinase TodS"/>
    <property type="match status" value="1"/>
</dbReference>
<keyword evidence="9" id="KW-0067">ATP-binding</keyword>
<comment type="catalytic activity">
    <reaction evidence="1">
        <text>ATP + protein L-histidine = ADP + protein N-phospho-L-histidine.</text>
        <dbReference type="EC" id="2.7.13.3"/>
    </reaction>
</comment>
<evidence type="ECO:0000256" key="4">
    <source>
        <dbReference type="ARBA" id="ARBA00022490"/>
    </source>
</evidence>
<dbReference type="AlphaFoldDB" id="A0A1H6YZD3"/>
<dbReference type="NCBIfam" id="TIGR00229">
    <property type="entry name" value="sensory_box"/>
    <property type="match status" value="2"/>
</dbReference>
<dbReference type="InterPro" id="IPR036097">
    <property type="entry name" value="HisK_dim/P_sf"/>
</dbReference>
<dbReference type="FunFam" id="3.30.565.10:FF:000006">
    <property type="entry name" value="Sensor histidine kinase WalK"/>
    <property type="match status" value="1"/>
</dbReference>
<evidence type="ECO:0000256" key="9">
    <source>
        <dbReference type="ARBA" id="ARBA00022840"/>
    </source>
</evidence>
<keyword evidence="12" id="KW-0175">Coiled coil</keyword>
<evidence type="ECO:0000256" key="3">
    <source>
        <dbReference type="ARBA" id="ARBA00012438"/>
    </source>
</evidence>
<dbReference type="InterPro" id="IPR013656">
    <property type="entry name" value="PAS_4"/>
</dbReference>
<dbReference type="InterPro" id="IPR011006">
    <property type="entry name" value="CheY-like_superfamily"/>
</dbReference>
<dbReference type="PANTHER" id="PTHR43547:SF2">
    <property type="entry name" value="HYBRID SIGNAL TRANSDUCTION HISTIDINE KINASE C"/>
    <property type="match status" value="1"/>
</dbReference>
<dbReference type="InterPro" id="IPR036890">
    <property type="entry name" value="HATPase_C_sf"/>
</dbReference>
<dbReference type="InterPro" id="IPR000700">
    <property type="entry name" value="PAS-assoc_C"/>
</dbReference>
<feature type="domain" description="Histidine kinase" evidence="13">
    <location>
        <begin position="187"/>
        <end position="405"/>
    </location>
</feature>
<evidence type="ECO:0000256" key="10">
    <source>
        <dbReference type="ARBA" id="ARBA00023012"/>
    </source>
</evidence>
<dbReference type="InterPro" id="IPR003594">
    <property type="entry name" value="HATPase_dom"/>
</dbReference>
<reference evidence="18" key="1">
    <citation type="submission" date="2016-10" db="EMBL/GenBank/DDBJ databases">
        <authorList>
            <person name="Varghese N."/>
            <person name="Submissions S."/>
        </authorList>
    </citation>
    <scope>NUCLEOTIDE SEQUENCE [LARGE SCALE GENOMIC DNA]</scope>
    <source>
        <strain evidence="18">LMG 25967</strain>
    </source>
</reference>
<gene>
    <name evidence="17" type="ORF">SAMN05216201_108160</name>
</gene>
<dbReference type="Gene3D" id="3.30.565.10">
    <property type="entry name" value="Histidine kinase-like ATPase, C-terminal domain"/>
    <property type="match status" value="2"/>
</dbReference>